<reference evidence="1" key="1">
    <citation type="submission" date="2021-09" db="EMBL/GenBank/DDBJ databases">
        <authorList>
            <consortium name="AG Swart"/>
            <person name="Singh M."/>
            <person name="Singh A."/>
            <person name="Seah K."/>
            <person name="Emmerich C."/>
        </authorList>
    </citation>
    <scope>NUCLEOTIDE SEQUENCE</scope>
    <source>
        <strain evidence="1">ATCC30299</strain>
    </source>
</reference>
<name>A0AAU9K235_9CILI</name>
<evidence type="ECO:0000313" key="2">
    <source>
        <dbReference type="Proteomes" id="UP001162131"/>
    </source>
</evidence>
<dbReference type="InterPro" id="IPR011044">
    <property type="entry name" value="Quino_amine_DH_bsu"/>
</dbReference>
<gene>
    <name evidence="1" type="ORF">BSTOLATCC_MIC53857</name>
</gene>
<organism evidence="1 2">
    <name type="scientific">Blepharisma stoltei</name>
    <dbReference type="NCBI Taxonomy" id="1481888"/>
    <lineage>
        <taxon>Eukaryota</taxon>
        <taxon>Sar</taxon>
        <taxon>Alveolata</taxon>
        <taxon>Ciliophora</taxon>
        <taxon>Postciliodesmatophora</taxon>
        <taxon>Heterotrichea</taxon>
        <taxon>Heterotrichida</taxon>
        <taxon>Blepharismidae</taxon>
        <taxon>Blepharisma</taxon>
    </lineage>
</organism>
<sequence length="364" mass="41437">MGSIEEFIYKRELGQSSSSDYLEQALVWNNLFLTSFYPEGSRIGVEKIGSESIWIRSRDNFIVSIDKKGKAILGTILPSSSWIILSKRNEIAYKAFFTSECLIVVLKRAQDSLLRFYSHAYINLVQGSDCRREIMQNSSINISHLDQFDIENFFVVLKKNKIVSIWNILTEALQFQMEVPNDYEAQYSNSSILCWKANQNGLDLRIKIFNAITEHHFFVRNINKVNFISRIKNSIFIAGLNKIIFIDLRNGSVFEIQIYSISQIYAPDSNDGIILNTGETMIFLTDYGTVLSFKEKYPLISDTKELVVAFSSETSKIFVISKSPVKILACVDIPRSIKVSAIGINESTNQIFIGTNFGELLLLD</sequence>
<proteinExistence type="predicted"/>
<evidence type="ECO:0000313" key="1">
    <source>
        <dbReference type="EMBL" id="CAG9331797.1"/>
    </source>
</evidence>
<dbReference type="EMBL" id="CAJZBQ010000053">
    <property type="protein sequence ID" value="CAG9331797.1"/>
    <property type="molecule type" value="Genomic_DNA"/>
</dbReference>
<dbReference type="SUPFAM" id="SSF50969">
    <property type="entry name" value="YVTN repeat-like/Quinoprotein amine dehydrogenase"/>
    <property type="match status" value="1"/>
</dbReference>
<protein>
    <submittedName>
        <fullName evidence="1">Uncharacterized protein</fullName>
    </submittedName>
</protein>
<dbReference type="Proteomes" id="UP001162131">
    <property type="component" value="Unassembled WGS sequence"/>
</dbReference>
<comment type="caution">
    <text evidence="1">The sequence shown here is derived from an EMBL/GenBank/DDBJ whole genome shotgun (WGS) entry which is preliminary data.</text>
</comment>
<dbReference type="AlphaFoldDB" id="A0AAU9K235"/>
<keyword evidence="2" id="KW-1185">Reference proteome</keyword>
<accession>A0AAU9K235</accession>